<dbReference type="AlphaFoldDB" id="A0A146G8Q0"/>
<dbReference type="CDD" id="cd01164">
    <property type="entry name" value="FruK_PfkB_like"/>
    <property type="match status" value="1"/>
</dbReference>
<evidence type="ECO:0000256" key="5">
    <source>
        <dbReference type="ARBA" id="ARBA00022840"/>
    </source>
</evidence>
<dbReference type="GO" id="GO:0044281">
    <property type="term" value="P:small molecule metabolic process"/>
    <property type="evidence" value="ECO:0007669"/>
    <property type="project" value="UniProtKB-ARBA"/>
</dbReference>
<evidence type="ECO:0000313" key="9">
    <source>
        <dbReference type="Proteomes" id="UP000076023"/>
    </source>
</evidence>
<accession>A0A146G8Q0</accession>
<evidence type="ECO:0000256" key="6">
    <source>
        <dbReference type="PIRNR" id="PIRNR000535"/>
    </source>
</evidence>
<dbReference type="InterPro" id="IPR011611">
    <property type="entry name" value="PfkB_dom"/>
</dbReference>
<evidence type="ECO:0000313" key="8">
    <source>
        <dbReference type="EMBL" id="GAT34075.1"/>
    </source>
</evidence>
<dbReference type="InParanoid" id="A0A146G8Q0"/>
<keyword evidence="4 8" id="KW-0418">Kinase</keyword>
<dbReference type="Pfam" id="PF00294">
    <property type="entry name" value="PfkB"/>
    <property type="match status" value="1"/>
</dbReference>
<dbReference type="InterPro" id="IPR029056">
    <property type="entry name" value="Ribokinase-like"/>
</dbReference>
<dbReference type="NCBIfam" id="TIGR03168">
    <property type="entry name" value="1-PFK"/>
    <property type="match status" value="1"/>
</dbReference>
<keyword evidence="5" id="KW-0067">ATP-binding</keyword>
<dbReference type="PRINTS" id="PR00990">
    <property type="entry name" value="RIBOKINASE"/>
</dbReference>
<feature type="domain" description="Carbohydrate kinase PfkB" evidence="7">
    <location>
        <begin position="12"/>
        <end position="286"/>
    </location>
</feature>
<keyword evidence="9" id="KW-1185">Reference proteome</keyword>
<evidence type="ECO:0000256" key="2">
    <source>
        <dbReference type="ARBA" id="ARBA00022679"/>
    </source>
</evidence>
<evidence type="ECO:0000259" key="7">
    <source>
        <dbReference type="Pfam" id="PF00294"/>
    </source>
</evidence>
<evidence type="ECO:0000256" key="3">
    <source>
        <dbReference type="ARBA" id="ARBA00022741"/>
    </source>
</evidence>
<proteinExistence type="inferred from homology"/>
<dbReference type="FunFam" id="3.40.1190.20:FF:000001">
    <property type="entry name" value="Phosphofructokinase"/>
    <property type="match status" value="1"/>
</dbReference>
<dbReference type="STRING" id="690879.TSACC_22498"/>
<dbReference type="FunCoup" id="A0A146G8Q0">
    <property type="interactions" value="51"/>
</dbReference>
<comment type="similarity">
    <text evidence="1">Belongs to the carbohydrate kinase PfkB family.</text>
</comment>
<evidence type="ECO:0000256" key="4">
    <source>
        <dbReference type="ARBA" id="ARBA00022777"/>
    </source>
</evidence>
<keyword evidence="2 6" id="KW-0808">Transferase</keyword>
<dbReference type="GO" id="GO:0016052">
    <property type="term" value="P:carbohydrate catabolic process"/>
    <property type="evidence" value="ECO:0007669"/>
    <property type="project" value="UniProtKB-ARBA"/>
</dbReference>
<dbReference type="InterPro" id="IPR017583">
    <property type="entry name" value="Tagatose/fructose_Pkinase"/>
</dbReference>
<dbReference type="PANTHER" id="PTHR46566:SF5">
    <property type="entry name" value="1-PHOSPHOFRUCTOKINASE"/>
    <property type="match status" value="1"/>
</dbReference>
<dbReference type="EMBL" id="BDCO01000002">
    <property type="protein sequence ID" value="GAT34075.1"/>
    <property type="molecule type" value="Genomic_DNA"/>
</dbReference>
<dbReference type="GO" id="GO:0008662">
    <property type="term" value="F:1-phosphofructokinase activity"/>
    <property type="evidence" value="ECO:0007669"/>
    <property type="project" value="InterPro"/>
</dbReference>
<dbReference type="PANTHER" id="PTHR46566">
    <property type="entry name" value="1-PHOSPHOFRUCTOKINASE-RELATED"/>
    <property type="match status" value="1"/>
</dbReference>
<dbReference type="OrthoDB" id="9801219at2"/>
<dbReference type="InterPro" id="IPR022463">
    <property type="entry name" value="1-PFruKinase"/>
</dbReference>
<evidence type="ECO:0000256" key="1">
    <source>
        <dbReference type="ARBA" id="ARBA00010688"/>
    </source>
</evidence>
<protein>
    <submittedName>
        <fullName evidence="8">1-phosphofructokinase/phosphocarrier protein FPr</fullName>
    </submittedName>
</protein>
<dbReference type="GO" id="GO:0005829">
    <property type="term" value="C:cytosol"/>
    <property type="evidence" value="ECO:0007669"/>
    <property type="project" value="TreeGrafter"/>
</dbReference>
<dbReference type="SUPFAM" id="SSF53613">
    <property type="entry name" value="Ribokinase-like"/>
    <property type="match status" value="1"/>
</dbReference>
<dbReference type="RefSeq" id="WP_075079742.1">
    <property type="nucleotide sequence ID" value="NZ_BDCO01000002.1"/>
</dbReference>
<reference evidence="9" key="1">
    <citation type="journal article" date="2017" name="Genome Announc.">
        <title>Draft Genome Sequence of Terrimicrobium sacchariphilum NM-5T, a Facultative Anaerobic Soil Bacterium of the Class Spartobacteria.</title>
        <authorList>
            <person name="Qiu Y.L."/>
            <person name="Tourlousse D.M."/>
            <person name="Matsuura N."/>
            <person name="Ohashi A."/>
            <person name="Sekiguchi Y."/>
        </authorList>
    </citation>
    <scope>NUCLEOTIDE SEQUENCE [LARGE SCALE GENOMIC DNA]</scope>
    <source>
        <strain evidence="9">NM-5</strain>
    </source>
</reference>
<dbReference type="NCBIfam" id="TIGR03828">
    <property type="entry name" value="pfkB"/>
    <property type="match status" value="1"/>
</dbReference>
<dbReference type="Proteomes" id="UP000076023">
    <property type="component" value="Unassembled WGS sequence"/>
</dbReference>
<gene>
    <name evidence="8" type="ORF">TSACC_22498</name>
</gene>
<organism evidence="8 9">
    <name type="scientific">Terrimicrobium sacchariphilum</name>
    <dbReference type="NCBI Taxonomy" id="690879"/>
    <lineage>
        <taxon>Bacteria</taxon>
        <taxon>Pseudomonadati</taxon>
        <taxon>Verrucomicrobiota</taxon>
        <taxon>Terrimicrobiia</taxon>
        <taxon>Terrimicrobiales</taxon>
        <taxon>Terrimicrobiaceae</taxon>
        <taxon>Terrimicrobium</taxon>
    </lineage>
</organism>
<dbReference type="PIRSF" id="PIRSF000535">
    <property type="entry name" value="1PFK/6PFK/LacC"/>
    <property type="match status" value="1"/>
</dbReference>
<dbReference type="Gene3D" id="3.40.1190.20">
    <property type="match status" value="1"/>
</dbReference>
<keyword evidence="3" id="KW-0547">Nucleotide-binding</keyword>
<dbReference type="GO" id="GO:0005524">
    <property type="term" value="F:ATP binding"/>
    <property type="evidence" value="ECO:0007669"/>
    <property type="project" value="UniProtKB-KW"/>
</dbReference>
<name>A0A146G8Q0_TERSA</name>
<sequence>MNQAVFDCLSIALNPAIDHSLSIPHFAAGKVNRVAAEESRAAGKGVNVGVAVARAGFRVAVSGFLGEDNAGSFESLFRKYAVVDECVRIAGSTRTGIKITDPASQTTTDINFPGAEPTAANVAELRERIAKLDARWAVLAGSLPPGVPISIYEELTADLIRRGIRVAVDTSDRPLQFALAAKPSVIKPNIHELEAITGRALKSQAAVLRTARELVEGGIECVIVSMGAEGALFVTASEALLAVPPQLLIRTTVGAGDAMVAGWITASLRGLDLEKAARLATAFSLTAIDVNPRPEPRSYFPCIQITKL</sequence>
<comment type="caution">
    <text evidence="8">The sequence shown here is derived from an EMBL/GenBank/DDBJ whole genome shotgun (WGS) entry which is preliminary data.</text>
</comment>
<dbReference type="InterPro" id="IPR002139">
    <property type="entry name" value="Ribo/fructo_kinase"/>
</dbReference>